<evidence type="ECO:0000256" key="1">
    <source>
        <dbReference type="SAM" id="MobiDB-lite"/>
    </source>
</evidence>
<reference evidence="2" key="1">
    <citation type="journal article" date="2023" name="Mol. Phylogenet. Evol.">
        <title>Genome-scale phylogeny and comparative genomics of the fungal order Sordariales.</title>
        <authorList>
            <person name="Hensen N."/>
            <person name="Bonometti L."/>
            <person name="Westerberg I."/>
            <person name="Brannstrom I.O."/>
            <person name="Guillou S."/>
            <person name="Cros-Aarteil S."/>
            <person name="Calhoun S."/>
            <person name="Haridas S."/>
            <person name="Kuo A."/>
            <person name="Mondo S."/>
            <person name="Pangilinan J."/>
            <person name="Riley R."/>
            <person name="LaButti K."/>
            <person name="Andreopoulos B."/>
            <person name="Lipzen A."/>
            <person name="Chen C."/>
            <person name="Yan M."/>
            <person name="Daum C."/>
            <person name="Ng V."/>
            <person name="Clum A."/>
            <person name="Steindorff A."/>
            <person name="Ohm R.A."/>
            <person name="Martin F."/>
            <person name="Silar P."/>
            <person name="Natvig D.O."/>
            <person name="Lalanne C."/>
            <person name="Gautier V."/>
            <person name="Ament-Velasquez S.L."/>
            <person name="Kruys A."/>
            <person name="Hutchinson M.I."/>
            <person name="Powell A.J."/>
            <person name="Barry K."/>
            <person name="Miller A.N."/>
            <person name="Grigoriev I.V."/>
            <person name="Debuchy R."/>
            <person name="Gladieux P."/>
            <person name="Hiltunen Thoren M."/>
            <person name="Johannesson H."/>
        </authorList>
    </citation>
    <scope>NUCLEOTIDE SEQUENCE</scope>
    <source>
        <strain evidence="2">CBS 232.78</strain>
    </source>
</reference>
<evidence type="ECO:0000313" key="2">
    <source>
        <dbReference type="EMBL" id="KAK3371912.1"/>
    </source>
</evidence>
<feature type="region of interest" description="Disordered" evidence="1">
    <location>
        <begin position="73"/>
        <end position="112"/>
    </location>
</feature>
<dbReference type="Proteomes" id="UP001285441">
    <property type="component" value="Unassembled WGS sequence"/>
</dbReference>
<keyword evidence="3" id="KW-1185">Reference proteome</keyword>
<sequence>MNIPADPKTGRLTGVIDWESACILPFGMSLWGLENSLGWMDSAGWHYYPNRDVLVRVFWDIFNKELAATGRVWDEGVPKSPGQSKSTESSAGTASDPKGERTEPSEGSQKHGEYEHVLADKEIIMLARLLGIFCRYGFAWKKGDWEVATVGDGNRLKYLDAFLNTSL</sequence>
<name>A0AAE0K9A9_9PEZI</name>
<dbReference type="EMBL" id="JAULSW010000008">
    <property type="protein sequence ID" value="KAK3371912.1"/>
    <property type="molecule type" value="Genomic_DNA"/>
</dbReference>
<feature type="compositionally biased region" description="Basic and acidic residues" evidence="1">
    <location>
        <begin position="97"/>
        <end position="112"/>
    </location>
</feature>
<protein>
    <recommendedName>
        <fullName evidence="4">Aminoglycoside phosphotransferase domain-containing protein</fullName>
    </recommendedName>
</protein>
<reference evidence="2" key="2">
    <citation type="submission" date="2023-06" db="EMBL/GenBank/DDBJ databases">
        <authorList>
            <consortium name="Lawrence Berkeley National Laboratory"/>
            <person name="Haridas S."/>
            <person name="Hensen N."/>
            <person name="Bonometti L."/>
            <person name="Westerberg I."/>
            <person name="Brannstrom I.O."/>
            <person name="Guillou S."/>
            <person name="Cros-Aarteil S."/>
            <person name="Calhoun S."/>
            <person name="Kuo A."/>
            <person name="Mondo S."/>
            <person name="Pangilinan J."/>
            <person name="Riley R."/>
            <person name="LaButti K."/>
            <person name="Andreopoulos B."/>
            <person name="Lipzen A."/>
            <person name="Chen C."/>
            <person name="Yanf M."/>
            <person name="Daum C."/>
            <person name="Ng V."/>
            <person name="Clum A."/>
            <person name="Steindorff A."/>
            <person name="Ohm R."/>
            <person name="Martin F."/>
            <person name="Silar P."/>
            <person name="Natvig D."/>
            <person name="Lalanne C."/>
            <person name="Gautier V."/>
            <person name="Ament-velasquez S.L."/>
            <person name="Kruys A."/>
            <person name="Hutchinson M.I."/>
            <person name="Powell A.J."/>
            <person name="Barry K."/>
            <person name="Miller A.N."/>
            <person name="Grigoriev I.V."/>
            <person name="Debuchy R."/>
            <person name="Gladieux P."/>
            <person name="Thoren M.H."/>
            <person name="Johannesson H."/>
        </authorList>
    </citation>
    <scope>NUCLEOTIDE SEQUENCE</scope>
    <source>
        <strain evidence="2">CBS 232.78</strain>
    </source>
</reference>
<gene>
    <name evidence="2" type="ORF">B0H63DRAFT_282575</name>
</gene>
<evidence type="ECO:0000313" key="3">
    <source>
        <dbReference type="Proteomes" id="UP001285441"/>
    </source>
</evidence>
<comment type="caution">
    <text evidence="2">The sequence shown here is derived from an EMBL/GenBank/DDBJ whole genome shotgun (WGS) entry which is preliminary data.</text>
</comment>
<dbReference type="AlphaFoldDB" id="A0AAE0K9A9"/>
<accession>A0AAE0K9A9</accession>
<proteinExistence type="predicted"/>
<evidence type="ECO:0008006" key="4">
    <source>
        <dbReference type="Google" id="ProtNLM"/>
    </source>
</evidence>
<feature type="compositionally biased region" description="Polar residues" evidence="1">
    <location>
        <begin position="81"/>
        <end position="93"/>
    </location>
</feature>
<organism evidence="2 3">
    <name type="scientific">Podospora didyma</name>
    <dbReference type="NCBI Taxonomy" id="330526"/>
    <lineage>
        <taxon>Eukaryota</taxon>
        <taxon>Fungi</taxon>
        <taxon>Dikarya</taxon>
        <taxon>Ascomycota</taxon>
        <taxon>Pezizomycotina</taxon>
        <taxon>Sordariomycetes</taxon>
        <taxon>Sordariomycetidae</taxon>
        <taxon>Sordariales</taxon>
        <taxon>Podosporaceae</taxon>
        <taxon>Podospora</taxon>
    </lineage>
</organism>